<sequence length="128" mass="13449">MYFHANTPASMVPTPAITKAMRQESNQPISPAMMIAPKALPSGAPPSTSTAPRPRSLGVNQAPLSLAPAGMIGDSATPRPMRVINRVIQLCAPAASAWKAPHATVATTITRRVWKRSSNMPPGICINA</sequence>
<accession>A0A5E7FT94</accession>
<reference evidence="2 3" key="1">
    <citation type="submission" date="2019-09" db="EMBL/GenBank/DDBJ databases">
        <authorList>
            <person name="Chandra G."/>
            <person name="Truman W A."/>
        </authorList>
    </citation>
    <scope>NUCLEOTIDE SEQUENCE [LARGE SCALE GENOMIC DNA]</scope>
    <source>
        <strain evidence="2">PS712</strain>
    </source>
</reference>
<evidence type="ECO:0000313" key="3">
    <source>
        <dbReference type="Proteomes" id="UP000326018"/>
    </source>
</evidence>
<name>A0A5E7FT94_PSEFL</name>
<feature type="compositionally biased region" description="Low complexity" evidence="1">
    <location>
        <begin position="41"/>
        <end position="56"/>
    </location>
</feature>
<dbReference type="Proteomes" id="UP000326018">
    <property type="component" value="Unassembled WGS sequence"/>
</dbReference>
<dbReference type="EMBL" id="CABVIB010000074">
    <property type="protein sequence ID" value="VVO42425.1"/>
    <property type="molecule type" value="Genomic_DNA"/>
</dbReference>
<dbReference type="AlphaFoldDB" id="A0A5E7FT94"/>
<organism evidence="2 3">
    <name type="scientific">Pseudomonas fluorescens</name>
    <dbReference type="NCBI Taxonomy" id="294"/>
    <lineage>
        <taxon>Bacteria</taxon>
        <taxon>Pseudomonadati</taxon>
        <taxon>Pseudomonadota</taxon>
        <taxon>Gammaproteobacteria</taxon>
        <taxon>Pseudomonadales</taxon>
        <taxon>Pseudomonadaceae</taxon>
        <taxon>Pseudomonas</taxon>
    </lineage>
</organism>
<evidence type="ECO:0000256" key="1">
    <source>
        <dbReference type="SAM" id="MobiDB-lite"/>
    </source>
</evidence>
<protein>
    <submittedName>
        <fullName evidence="2">Uncharacterized protein</fullName>
    </submittedName>
</protein>
<feature type="region of interest" description="Disordered" evidence="1">
    <location>
        <begin position="36"/>
        <end position="61"/>
    </location>
</feature>
<evidence type="ECO:0000313" key="2">
    <source>
        <dbReference type="EMBL" id="VVO42425.1"/>
    </source>
</evidence>
<proteinExistence type="predicted"/>
<gene>
    <name evidence="2" type="ORF">PS712_06008</name>
</gene>